<dbReference type="SMART" id="SM00175">
    <property type="entry name" value="RAB"/>
    <property type="match status" value="1"/>
</dbReference>
<dbReference type="RefSeq" id="XP_002676121.1">
    <property type="nucleotide sequence ID" value="XM_002676075.1"/>
</dbReference>
<gene>
    <name evidence="10" type="ORF">NAEGRDRAFT_68720</name>
</gene>
<keyword evidence="3 6" id="KW-0863">Zinc-finger</keyword>
<evidence type="ECO:0000259" key="8">
    <source>
        <dbReference type="PROSITE" id="PS50089"/>
    </source>
</evidence>
<dbReference type="InParanoid" id="D2VIL5"/>
<dbReference type="InterPro" id="IPR036465">
    <property type="entry name" value="vWFA_dom_sf"/>
</dbReference>
<dbReference type="SUPFAM" id="SSF52540">
    <property type="entry name" value="P-loop containing nucleoside triphosphate hydrolases"/>
    <property type="match status" value="2"/>
</dbReference>
<dbReference type="GeneID" id="8852165"/>
<dbReference type="InterPro" id="IPR020849">
    <property type="entry name" value="Small_GTPase_Ras-type"/>
</dbReference>
<accession>D2VIL5</accession>
<evidence type="ECO:0000256" key="6">
    <source>
        <dbReference type="PROSITE-ProRule" id="PRU00175"/>
    </source>
</evidence>
<dbReference type="InterPro" id="IPR001806">
    <property type="entry name" value="Small_GTPase"/>
</dbReference>
<dbReference type="EMBL" id="GG738874">
    <property type="protein sequence ID" value="EFC43377.1"/>
    <property type="molecule type" value="Genomic_DNA"/>
</dbReference>
<dbReference type="eggNOG" id="KOG0395">
    <property type="taxonomic scope" value="Eukaryota"/>
</dbReference>
<dbReference type="InterPro" id="IPR036174">
    <property type="entry name" value="Znf_Sec23_Sec24_sf"/>
</dbReference>
<evidence type="ECO:0000259" key="9">
    <source>
        <dbReference type="PROSITE" id="PS50234"/>
    </source>
</evidence>
<dbReference type="KEGG" id="ngr:NAEGRDRAFT_68720"/>
<dbReference type="PROSITE" id="PS51420">
    <property type="entry name" value="RHO"/>
    <property type="match status" value="1"/>
</dbReference>
<dbReference type="Pfam" id="PF00071">
    <property type="entry name" value="Ras"/>
    <property type="match status" value="2"/>
</dbReference>
<evidence type="ECO:0000256" key="1">
    <source>
        <dbReference type="ARBA" id="ARBA00022723"/>
    </source>
</evidence>
<keyword evidence="4" id="KW-0862">Zinc</keyword>
<dbReference type="GO" id="GO:0003924">
    <property type="term" value="F:GTPase activity"/>
    <property type="evidence" value="ECO:0007669"/>
    <property type="project" value="InterPro"/>
</dbReference>
<dbReference type="Gene3D" id="3.30.40.10">
    <property type="entry name" value="Zinc/RING finger domain, C3HC4 (zinc finger)"/>
    <property type="match status" value="1"/>
</dbReference>
<evidence type="ECO:0000256" key="2">
    <source>
        <dbReference type="ARBA" id="ARBA00022741"/>
    </source>
</evidence>
<dbReference type="PROSITE" id="PS51421">
    <property type="entry name" value="RAS"/>
    <property type="match status" value="1"/>
</dbReference>
<dbReference type="GO" id="GO:0007165">
    <property type="term" value="P:signal transduction"/>
    <property type="evidence" value="ECO:0007669"/>
    <property type="project" value="InterPro"/>
</dbReference>
<dbReference type="PROSITE" id="PS50234">
    <property type="entry name" value="VWFA"/>
    <property type="match status" value="1"/>
</dbReference>
<dbReference type="PROSITE" id="PS51419">
    <property type="entry name" value="RAB"/>
    <property type="match status" value="1"/>
</dbReference>
<keyword evidence="11" id="KW-1185">Reference proteome</keyword>
<evidence type="ECO:0000256" key="4">
    <source>
        <dbReference type="ARBA" id="ARBA00022833"/>
    </source>
</evidence>
<sequence>MSLQLATKTLYHNKKKTDQQEDEEYDFFPLRLLEESHSLKKAYTHSRRKQLGYSSVGGESNTTGGSDHVALIDLLDTAGQEEYSSLRDQYYRTSYGFLIVFSITDSSSLEDCQTIWEQILRTKDVDSFPCVLIANKSDLEEERIVSKQQVKEVALRLGIPYFETSAKQRINVDEPIHELVRMCGRLDEYRFSIVGSGGVGKSAYCTQFIQNVFVEQYDPTIKQIVVSNVPLDDAQSSSVSSSTSKKKSSGGGFLSRLFKKSEKKTASTVSQACSSSIDLSNEQTIKHPKSDANVAALCMNGLLAECPKALGPLVTCSNCKAALNGEKKRNHWKCSFCDTENVLPSNVSSIPEMIEHKLEESSVNDDDGLLVFCIDISGSMCQSEQLPSYSVLNLDLRQSDQQEKNRRLLRELGLESEVSVHNQFLPNESRSSSYVSRMDCLKMALDIQVTETARESPNKRIAIVTFSSNVQIIGDARSQTRASVPAVLLDNFEGLFKLGQSYRTSILNNVSLANDNLIEYIYSIAEDGATALFPALLVSLGIASQQKGSKIILCTDGVATTGLAGISEEISKRAKSIKDQEECCTKIANLSCEYGININVFGVEGSNCNLSLIGKLADNTGGLTNIVKPVELRRQMRQIIDNPVIATDVKVQMLFSNPISPKNQEVSKLDKYSMVTQSISSATAETDVTIEMEVKDDKKDKGLIQAQIYYTASSNGCKYVRVVNQPVKITSDRSVSLENVDVSVLSLNAVLQSSILAESGKIRDARLKLLSMNKLLEEVSKSYGQQEEMNAFVNNTQDLDEDLRQCENDSSMRETDKLSSLLYRMKKSNRTAFLAGERKREIVQTRKKHTGQSNNNNQSSSSNSGITPSNSRIQTEDPSIFTNRDWLAEEERIPEPANISQITTPTDHHHEQQEENNHCIVCMDKEINVVLVPCGHMIMCDGCANKLTNKSCPTCRKPITQIVKVFK</sequence>
<dbReference type="SUPFAM" id="SSF82919">
    <property type="entry name" value="Zn-finger domain of Sec23/24"/>
    <property type="match status" value="1"/>
</dbReference>
<dbReference type="InterPro" id="IPR001841">
    <property type="entry name" value="Znf_RING"/>
</dbReference>
<evidence type="ECO:0000256" key="5">
    <source>
        <dbReference type="ARBA" id="ARBA00023134"/>
    </source>
</evidence>
<dbReference type="PANTHER" id="PTHR24070">
    <property type="entry name" value="RAS, DI-RAS, AND RHEB FAMILY MEMBERS OF SMALL GTPASE SUPERFAMILY"/>
    <property type="match status" value="1"/>
</dbReference>
<dbReference type="Proteomes" id="UP000006671">
    <property type="component" value="Unassembled WGS sequence"/>
</dbReference>
<dbReference type="Pfam" id="PF13920">
    <property type="entry name" value="zf-C3HC4_3"/>
    <property type="match status" value="1"/>
</dbReference>
<dbReference type="GO" id="GO:0006888">
    <property type="term" value="P:endoplasmic reticulum to Golgi vesicle-mediated transport"/>
    <property type="evidence" value="ECO:0007669"/>
    <property type="project" value="InterPro"/>
</dbReference>
<dbReference type="InterPro" id="IPR005225">
    <property type="entry name" value="Small_GTP-bd"/>
</dbReference>
<dbReference type="PRINTS" id="PR00449">
    <property type="entry name" value="RASTRNSFRMNG"/>
</dbReference>
<organism evidence="11">
    <name type="scientific">Naegleria gruberi</name>
    <name type="common">Amoeba</name>
    <dbReference type="NCBI Taxonomy" id="5762"/>
    <lineage>
        <taxon>Eukaryota</taxon>
        <taxon>Discoba</taxon>
        <taxon>Heterolobosea</taxon>
        <taxon>Tetramitia</taxon>
        <taxon>Eutetramitia</taxon>
        <taxon>Vahlkampfiidae</taxon>
        <taxon>Naegleria</taxon>
    </lineage>
</organism>
<evidence type="ECO:0000313" key="11">
    <source>
        <dbReference type="Proteomes" id="UP000006671"/>
    </source>
</evidence>
<feature type="region of interest" description="Disordered" evidence="7">
    <location>
        <begin position="834"/>
        <end position="878"/>
    </location>
</feature>
<dbReference type="GO" id="GO:0030127">
    <property type="term" value="C:COPII vesicle coat"/>
    <property type="evidence" value="ECO:0007669"/>
    <property type="project" value="InterPro"/>
</dbReference>
<evidence type="ECO:0000256" key="7">
    <source>
        <dbReference type="SAM" id="MobiDB-lite"/>
    </source>
</evidence>
<dbReference type="eggNOG" id="KOG1101">
    <property type="taxonomic scope" value="Eukaryota"/>
</dbReference>
<dbReference type="OrthoDB" id="16030at2759"/>
<keyword evidence="1" id="KW-0479">Metal-binding</keyword>
<name>D2VIL5_NAEGR</name>
<dbReference type="InterPro" id="IPR013083">
    <property type="entry name" value="Znf_RING/FYVE/PHD"/>
</dbReference>
<proteinExistence type="predicted"/>
<keyword evidence="5" id="KW-0342">GTP-binding</keyword>
<evidence type="ECO:0000313" key="10">
    <source>
        <dbReference type="EMBL" id="EFC43377.1"/>
    </source>
</evidence>
<protein>
    <submittedName>
        <fullName evidence="10">Ras family small GTPase</fullName>
    </submittedName>
</protein>
<dbReference type="SUPFAM" id="SSF57850">
    <property type="entry name" value="RING/U-box"/>
    <property type="match status" value="1"/>
</dbReference>
<evidence type="ECO:0000256" key="3">
    <source>
        <dbReference type="ARBA" id="ARBA00022771"/>
    </source>
</evidence>
<dbReference type="SMART" id="SM00173">
    <property type="entry name" value="RAS"/>
    <property type="match status" value="1"/>
</dbReference>
<keyword evidence="2" id="KW-0547">Nucleotide-binding</keyword>
<dbReference type="VEuPathDB" id="AmoebaDB:NAEGRDRAFT_68720"/>
<dbReference type="AlphaFoldDB" id="D2VIL5"/>
<dbReference type="GO" id="GO:0006886">
    <property type="term" value="P:intracellular protein transport"/>
    <property type="evidence" value="ECO:0007669"/>
    <property type="project" value="InterPro"/>
</dbReference>
<dbReference type="SMART" id="SM00184">
    <property type="entry name" value="RING"/>
    <property type="match status" value="1"/>
</dbReference>
<dbReference type="InterPro" id="IPR002035">
    <property type="entry name" value="VWF_A"/>
</dbReference>
<feature type="domain" description="RING-type" evidence="8">
    <location>
        <begin position="919"/>
        <end position="956"/>
    </location>
</feature>
<dbReference type="InterPro" id="IPR027417">
    <property type="entry name" value="P-loop_NTPase"/>
</dbReference>
<dbReference type="NCBIfam" id="TIGR00231">
    <property type="entry name" value="small_GTP"/>
    <property type="match status" value="1"/>
</dbReference>
<dbReference type="PROSITE" id="PS50089">
    <property type="entry name" value="ZF_RING_2"/>
    <property type="match status" value="1"/>
</dbReference>
<feature type="compositionally biased region" description="Low complexity" evidence="7">
    <location>
        <begin position="853"/>
        <end position="871"/>
    </location>
</feature>
<dbReference type="OMA" id="FQVQIKY"/>
<dbReference type="SMART" id="SM00174">
    <property type="entry name" value="RHO"/>
    <property type="match status" value="1"/>
</dbReference>
<dbReference type="GO" id="GO:0008270">
    <property type="term" value="F:zinc ion binding"/>
    <property type="evidence" value="ECO:0007669"/>
    <property type="project" value="UniProtKB-KW"/>
</dbReference>
<dbReference type="STRING" id="5762.D2VIL5"/>
<reference evidence="10 11" key="1">
    <citation type="journal article" date="2010" name="Cell">
        <title>The genome of Naegleria gruberi illuminates early eukaryotic versatility.</title>
        <authorList>
            <person name="Fritz-Laylin L.K."/>
            <person name="Prochnik S.E."/>
            <person name="Ginger M.L."/>
            <person name="Dacks J.B."/>
            <person name="Carpenter M.L."/>
            <person name="Field M.C."/>
            <person name="Kuo A."/>
            <person name="Paredez A."/>
            <person name="Chapman J."/>
            <person name="Pham J."/>
            <person name="Shu S."/>
            <person name="Neupane R."/>
            <person name="Cipriano M."/>
            <person name="Mancuso J."/>
            <person name="Tu H."/>
            <person name="Salamov A."/>
            <person name="Lindquist E."/>
            <person name="Shapiro H."/>
            <person name="Lucas S."/>
            <person name="Grigoriev I.V."/>
            <person name="Cande W.Z."/>
            <person name="Fulton C."/>
            <person name="Rokhsar D.S."/>
            <person name="Dawson S.C."/>
        </authorList>
    </citation>
    <scope>NUCLEOTIDE SEQUENCE [LARGE SCALE GENOMIC DNA]</scope>
    <source>
        <strain evidence="10 11">NEG-M</strain>
    </source>
</reference>
<dbReference type="FunFam" id="1.10.1170.10:FF:000002">
    <property type="entry name" value="Baculoviral IAP repeat containing 7"/>
    <property type="match status" value="1"/>
</dbReference>
<dbReference type="GO" id="GO:0005525">
    <property type="term" value="F:GTP binding"/>
    <property type="evidence" value="ECO:0007669"/>
    <property type="project" value="UniProtKB-KW"/>
</dbReference>
<dbReference type="Gene3D" id="3.40.50.410">
    <property type="entry name" value="von Willebrand factor, type A domain"/>
    <property type="match status" value="1"/>
</dbReference>
<feature type="domain" description="VWFA" evidence="9">
    <location>
        <begin position="421"/>
        <end position="643"/>
    </location>
</feature>
<dbReference type="Gene3D" id="3.40.50.300">
    <property type="entry name" value="P-loop containing nucleotide triphosphate hydrolases"/>
    <property type="match status" value="2"/>
</dbReference>
<dbReference type="SUPFAM" id="SSF53300">
    <property type="entry name" value="vWA-like"/>
    <property type="match status" value="1"/>
</dbReference>